<dbReference type="Pfam" id="PF02470">
    <property type="entry name" value="MlaD"/>
    <property type="match status" value="1"/>
</dbReference>
<feature type="signal peptide" evidence="1">
    <location>
        <begin position="1"/>
        <end position="21"/>
    </location>
</feature>
<accession>A0A438BHH5</accession>
<dbReference type="PROSITE" id="PS51257">
    <property type="entry name" value="PROKAR_LIPOPROTEIN"/>
    <property type="match status" value="1"/>
</dbReference>
<dbReference type="GO" id="GO:0005576">
    <property type="term" value="C:extracellular region"/>
    <property type="evidence" value="ECO:0007669"/>
    <property type="project" value="TreeGrafter"/>
</dbReference>
<dbReference type="InterPro" id="IPR005693">
    <property type="entry name" value="Mce"/>
</dbReference>
<evidence type="ECO:0000259" key="3">
    <source>
        <dbReference type="Pfam" id="PF11887"/>
    </source>
</evidence>
<gene>
    <name evidence="4" type="ORF">EGT67_08465</name>
</gene>
<dbReference type="PANTHER" id="PTHR33371">
    <property type="entry name" value="INTERMEMBRANE PHOSPHOLIPID TRANSPORT SYSTEM BINDING PROTEIN MLAD-RELATED"/>
    <property type="match status" value="1"/>
</dbReference>
<feature type="domain" description="Mce/MlaD" evidence="2">
    <location>
        <begin position="47"/>
        <end position="121"/>
    </location>
</feature>
<organism evidence="4 5">
    <name type="scientific">Prescottella agglutinans</name>
    <dbReference type="NCBI Taxonomy" id="1644129"/>
    <lineage>
        <taxon>Bacteria</taxon>
        <taxon>Bacillati</taxon>
        <taxon>Actinomycetota</taxon>
        <taxon>Actinomycetes</taxon>
        <taxon>Mycobacteriales</taxon>
        <taxon>Nocardiaceae</taxon>
        <taxon>Prescottella</taxon>
    </lineage>
</organism>
<dbReference type="AlphaFoldDB" id="A0A438BHH5"/>
<dbReference type="EMBL" id="RKLP01000003">
    <property type="protein sequence ID" value="RVW10221.1"/>
    <property type="molecule type" value="Genomic_DNA"/>
</dbReference>
<keyword evidence="5" id="KW-1185">Reference proteome</keyword>
<evidence type="ECO:0000313" key="5">
    <source>
        <dbReference type="Proteomes" id="UP000286208"/>
    </source>
</evidence>
<dbReference type="PANTHER" id="PTHR33371:SF15">
    <property type="entry name" value="LIPOPROTEIN LPRN"/>
    <property type="match status" value="1"/>
</dbReference>
<dbReference type="InterPro" id="IPR024516">
    <property type="entry name" value="Mce_C"/>
</dbReference>
<dbReference type="Proteomes" id="UP000286208">
    <property type="component" value="Unassembled WGS sequence"/>
</dbReference>
<reference evidence="4 5" key="1">
    <citation type="submission" date="2018-11" db="EMBL/GenBank/DDBJ databases">
        <title>Rhodococcus spongicola sp. nov. and Rhodococcus xishaensis sp. nov. from marine sponges.</title>
        <authorList>
            <person name="Li L."/>
            <person name="Lin H.W."/>
        </authorList>
    </citation>
    <scope>NUCLEOTIDE SEQUENCE [LARGE SCALE GENOMIC DNA]</scope>
    <source>
        <strain evidence="4 5">CCTCC AB2014297</strain>
    </source>
</reference>
<keyword evidence="1" id="KW-0732">Signal</keyword>
<evidence type="ECO:0000256" key="1">
    <source>
        <dbReference type="SAM" id="SignalP"/>
    </source>
</evidence>
<dbReference type="InterPro" id="IPR052336">
    <property type="entry name" value="MlaD_Phospholipid_Transporter"/>
</dbReference>
<comment type="caution">
    <text evidence="4">The sequence shown here is derived from an EMBL/GenBank/DDBJ whole genome shotgun (WGS) entry which is preliminary data.</text>
</comment>
<evidence type="ECO:0000313" key="4">
    <source>
        <dbReference type="EMBL" id="RVW10221.1"/>
    </source>
</evidence>
<proteinExistence type="predicted"/>
<dbReference type="InterPro" id="IPR003399">
    <property type="entry name" value="Mce/MlaD"/>
</dbReference>
<name>A0A438BHH5_9NOCA</name>
<protein>
    <submittedName>
        <fullName evidence="4">MCE family protein</fullName>
    </submittedName>
</protein>
<feature type="domain" description="Mammalian cell entry C-terminal" evidence="3">
    <location>
        <begin position="128"/>
        <end position="294"/>
    </location>
</feature>
<dbReference type="NCBIfam" id="TIGR00996">
    <property type="entry name" value="Mtu_fam_mce"/>
    <property type="match status" value="1"/>
</dbReference>
<dbReference type="OrthoDB" id="9774928at2"/>
<feature type="chain" id="PRO_5019275572" evidence="1">
    <location>
        <begin position="22"/>
        <end position="414"/>
    </location>
</feature>
<evidence type="ECO:0000259" key="2">
    <source>
        <dbReference type="Pfam" id="PF02470"/>
    </source>
</evidence>
<sequence>MRTVRTRAAAVAAGMCVLAVAATGCASGGIYSVPLPGGADIGKDPMHVKIEFDDVLDLVPQSTVKVDGVPVGRVETIEVANDGWTAQVDTLLNSSVDLPANAVAEVQQSNLLGEKFIAISAPDANPSADRLASGDTIPVDRTRHATDIEQVLGALSLLLNGGGVAQLQPIVSELEKALDGRETKVRGLLEQANTLIAGLDEQRDSITRALDGLDTLSARVGDQTGKLEKILDELPEGVNILAEQRPQLVQMLAQVDRLGQVGTDVINESKDDLIADLRALRPTLQQLADATPDIITSAPIVPTFPFPDSIIPSIHGGMSNVFLSIDLQIGDVLSNLGVGEPDPVYYPPKYGPPVPVNPDNPYYNGNGARPGWPTVSLLPLPPIVPNPVPAPGTSPVSAPQNPFDAFLKQLGVGE</sequence>
<dbReference type="Pfam" id="PF11887">
    <property type="entry name" value="Mce4_CUP1"/>
    <property type="match status" value="1"/>
</dbReference>